<dbReference type="CDD" id="cd00267">
    <property type="entry name" value="ABC_ATPase"/>
    <property type="match status" value="1"/>
</dbReference>
<dbReference type="Gene3D" id="3.40.50.300">
    <property type="entry name" value="P-loop containing nucleotide triphosphate hydrolases"/>
    <property type="match status" value="2"/>
</dbReference>
<feature type="domain" description="ATPase AAA-type core" evidence="1">
    <location>
        <begin position="33"/>
        <end position="305"/>
    </location>
</feature>
<evidence type="ECO:0000259" key="1">
    <source>
        <dbReference type="Pfam" id="PF13304"/>
    </source>
</evidence>
<dbReference type="InterPro" id="IPR003959">
    <property type="entry name" value="ATPase_AAA_core"/>
</dbReference>
<dbReference type="InterPro" id="IPR027417">
    <property type="entry name" value="P-loop_NTPase"/>
</dbReference>
<comment type="caution">
    <text evidence="2">The sequence shown here is derived from an EMBL/GenBank/DDBJ whole genome shotgun (WGS) entry which is preliminary data.</text>
</comment>
<dbReference type="Pfam" id="PF13304">
    <property type="entry name" value="AAA_21"/>
    <property type="match status" value="1"/>
</dbReference>
<evidence type="ECO:0000313" key="3">
    <source>
        <dbReference type="Proteomes" id="UP000218054"/>
    </source>
</evidence>
<dbReference type="GO" id="GO:0016887">
    <property type="term" value="F:ATP hydrolysis activity"/>
    <property type="evidence" value="ECO:0007669"/>
    <property type="project" value="InterPro"/>
</dbReference>
<gene>
    <name evidence="2" type="ORF">CK625_11880</name>
</gene>
<evidence type="ECO:0000313" key="2">
    <source>
        <dbReference type="EMBL" id="PAT35677.1"/>
    </source>
</evidence>
<dbReference type="PANTHER" id="PTHR40396:SF1">
    <property type="entry name" value="ATPASE AAA-TYPE CORE DOMAIN-CONTAINING PROTEIN"/>
    <property type="match status" value="1"/>
</dbReference>
<dbReference type="GO" id="GO:0005524">
    <property type="term" value="F:ATP binding"/>
    <property type="evidence" value="ECO:0007669"/>
    <property type="project" value="InterPro"/>
</dbReference>
<reference evidence="2 3" key="1">
    <citation type="submission" date="2017-08" db="EMBL/GenBank/DDBJ databases">
        <title>WGS of Clinical strains of the CDC Group NO-1 linked to zoonotic infections in humans.</title>
        <authorList>
            <person name="Bernier A.-M."/>
            <person name="Bernard K."/>
        </authorList>
    </citation>
    <scope>NUCLEOTIDE SEQUENCE [LARGE SCALE GENOMIC DNA]</scope>
    <source>
        <strain evidence="2 3">NML00-0135</strain>
    </source>
</reference>
<protein>
    <recommendedName>
        <fullName evidence="1">ATPase AAA-type core domain-containing protein</fullName>
    </recommendedName>
</protein>
<dbReference type="AlphaFoldDB" id="A0A2A2AD17"/>
<proteinExistence type="predicted"/>
<name>A0A2A2AD17_9BURK</name>
<accession>A0A2A2AD17</accession>
<dbReference type="SUPFAM" id="SSF52540">
    <property type="entry name" value="P-loop containing nucleoside triphosphate hydrolases"/>
    <property type="match status" value="1"/>
</dbReference>
<keyword evidence="3" id="KW-1185">Reference proteome</keyword>
<dbReference type="EMBL" id="NSJB01000012">
    <property type="protein sequence ID" value="PAT35677.1"/>
    <property type="molecule type" value="Genomic_DNA"/>
</dbReference>
<dbReference type="PANTHER" id="PTHR40396">
    <property type="entry name" value="ATPASE-LIKE PROTEIN"/>
    <property type="match status" value="1"/>
</dbReference>
<sequence length="420" mass="47369">MQGPPWRRVVKLRIEKFAQIESAEIDFGQAGDLTILVGEQATGKSLVLQWLKLLTDRVAIRRTWEHYGINWRSGEHPSRPLDLFFGEGIGKGGYDFDHTRIELDGVSYKLDSLFRLPKGNAAAQKEQRAERTYYIPAHRALLLMDGWPLAFQQHRTGTPYVARAQSERILQWLNQSDKALFPIKNRLHASIRSLFSEAIFHGAALNIDRVSQQSRLILSVSQASAIPYMAWTAGQREFVPLLLALYELMPAGRNTKVQAVDTVILEEPELGLHPKALFAVGVAVLHLMARGYRVILSTHSPLMVDFAWALNRLNTARKMDKASEQDVLKAFGLSANLTSKAVAVRLKDSRARVFYLGYQKQQRSQPASRVVSRDISDLRTYGPSDKPVWGDLLKYSTHLAEAIVQLDLDFSSLADEELRP</sequence>
<dbReference type="Proteomes" id="UP000218054">
    <property type="component" value="Unassembled WGS sequence"/>
</dbReference>
<organism evidence="2 3">
    <name type="scientific">Vandammella animalimorsus</name>
    <dbReference type="NCBI Taxonomy" id="2029117"/>
    <lineage>
        <taxon>Bacteria</taxon>
        <taxon>Pseudomonadati</taxon>
        <taxon>Pseudomonadota</taxon>
        <taxon>Betaproteobacteria</taxon>
        <taxon>Burkholderiales</taxon>
        <taxon>Comamonadaceae</taxon>
        <taxon>Vandammella</taxon>
    </lineage>
</organism>